<evidence type="ECO:0000256" key="1">
    <source>
        <dbReference type="ARBA" id="ARBA00022729"/>
    </source>
</evidence>
<name>A0A848LLD7_9BACT</name>
<dbReference type="InterPro" id="IPR008334">
    <property type="entry name" value="5'-Nucleotdase_C"/>
</dbReference>
<proteinExistence type="predicted"/>
<gene>
    <name evidence="5" type="ORF">HG543_27045</name>
</gene>
<dbReference type="SUPFAM" id="SSF56300">
    <property type="entry name" value="Metallo-dependent phosphatases"/>
    <property type="match status" value="1"/>
</dbReference>
<dbReference type="Pfam" id="PF00149">
    <property type="entry name" value="Metallophos"/>
    <property type="match status" value="1"/>
</dbReference>
<dbReference type="PROSITE" id="PS51257">
    <property type="entry name" value="PROKAR_LIPOPROTEIN"/>
    <property type="match status" value="1"/>
</dbReference>
<dbReference type="GO" id="GO:0008253">
    <property type="term" value="F:5'-nucleotidase activity"/>
    <property type="evidence" value="ECO:0007669"/>
    <property type="project" value="TreeGrafter"/>
</dbReference>
<evidence type="ECO:0000313" key="5">
    <source>
        <dbReference type="EMBL" id="NMO18492.1"/>
    </source>
</evidence>
<sequence length="577" mass="62633">MRPLTCLVWMVPTVLLACNPAARRGRSHEPATSTAPAAPRVCPEQDARLPAPDGFAPAFVVLHLNDIYRVGPARNGVAGGLSRVAALIQRTREEERLPVYIVHSGDFLFPSLESDRLGVERMVAALNFLHDRLQEGEPATRGELLVVPGNHEFEKKTAAPLVKALETSRFRWLGSNVKLRGDAAGVAQKVEPDALLTMGGVKVGFFALALAEGLDKAYVEKADRANYASLAHERLSALEARGAELLIGITHLEMTDDMALARTLKAEHPRLLWLAGGHDHSCMYSTSGALVTKGDSNAVRMWRLRFGRDARGAPAVQPEMLALTTEDATDEAYDTQVWKPTLAQLETLFPDFNNPIGQARVPLEAREQCVRNVETNFGNYLTDLMRAEPGAPKADIAVLNGGLLRLDDRVQGPLRGEHLERTLGFPAPVCRVRLTGDAIRRMLENSVSGGYGEGRFLQVSGLKYSFNRERPPGSRVTSVQVLGGPQGAAPLEEGRSYVVAANSFIATRDKEGRAGDGYAMLADGEQLGCGTDLKKLIQEDLQRRPRGIEPRTEGRITEEGSPPAHCPAPEAPPASSH</sequence>
<keyword evidence="6" id="KW-1185">Reference proteome</keyword>
<feature type="compositionally biased region" description="Pro residues" evidence="2">
    <location>
        <begin position="564"/>
        <end position="577"/>
    </location>
</feature>
<organism evidence="5 6">
    <name type="scientific">Pyxidicoccus fallax</name>
    <dbReference type="NCBI Taxonomy" id="394095"/>
    <lineage>
        <taxon>Bacteria</taxon>
        <taxon>Pseudomonadati</taxon>
        <taxon>Myxococcota</taxon>
        <taxon>Myxococcia</taxon>
        <taxon>Myxococcales</taxon>
        <taxon>Cystobacterineae</taxon>
        <taxon>Myxococcaceae</taxon>
        <taxon>Pyxidicoccus</taxon>
    </lineage>
</organism>
<dbReference type="PANTHER" id="PTHR11575">
    <property type="entry name" value="5'-NUCLEOTIDASE-RELATED"/>
    <property type="match status" value="1"/>
</dbReference>
<dbReference type="InterPro" id="IPR006179">
    <property type="entry name" value="5_nucleotidase/apyrase"/>
</dbReference>
<feature type="compositionally biased region" description="Basic and acidic residues" evidence="2">
    <location>
        <begin position="540"/>
        <end position="558"/>
    </location>
</feature>
<dbReference type="RefSeq" id="WP_169347756.1">
    <property type="nucleotide sequence ID" value="NZ_JABBJJ010000139.1"/>
</dbReference>
<comment type="caution">
    <text evidence="5">The sequence shown here is derived from an EMBL/GenBank/DDBJ whole genome shotgun (WGS) entry which is preliminary data.</text>
</comment>
<evidence type="ECO:0000313" key="6">
    <source>
        <dbReference type="Proteomes" id="UP000518300"/>
    </source>
</evidence>
<evidence type="ECO:0000256" key="2">
    <source>
        <dbReference type="SAM" id="MobiDB-lite"/>
    </source>
</evidence>
<dbReference type="PANTHER" id="PTHR11575:SF24">
    <property type="entry name" value="5'-NUCLEOTIDASE"/>
    <property type="match status" value="1"/>
</dbReference>
<dbReference type="Gene3D" id="3.60.21.10">
    <property type="match status" value="1"/>
</dbReference>
<dbReference type="Pfam" id="PF02872">
    <property type="entry name" value="5_nucleotid_C"/>
    <property type="match status" value="1"/>
</dbReference>
<dbReference type="InterPro" id="IPR029052">
    <property type="entry name" value="Metallo-depent_PP-like"/>
</dbReference>
<dbReference type="GO" id="GO:0009166">
    <property type="term" value="P:nucleotide catabolic process"/>
    <property type="evidence" value="ECO:0007669"/>
    <property type="project" value="InterPro"/>
</dbReference>
<evidence type="ECO:0000259" key="3">
    <source>
        <dbReference type="Pfam" id="PF00149"/>
    </source>
</evidence>
<dbReference type="Gene3D" id="3.90.780.10">
    <property type="entry name" value="5'-Nucleotidase, C-terminal domain"/>
    <property type="match status" value="1"/>
</dbReference>
<dbReference type="InterPro" id="IPR004843">
    <property type="entry name" value="Calcineurin-like_PHP"/>
</dbReference>
<feature type="domain" description="Calcineurin-like phosphoesterase" evidence="3">
    <location>
        <begin position="60"/>
        <end position="281"/>
    </location>
</feature>
<dbReference type="Proteomes" id="UP000518300">
    <property type="component" value="Unassembled WGS sequence"/>
</dbReference>
<accession>A0A848LLD7</accession>
<dbReference type="AlphaFoldDB" id="A0A848LLD7"/>
<dbReference type="SUPFAM" id="SSF55816">
    <property type="entry name" value="5'-nucleotidase (syn. UDP-sugar hydrolase), C-terminal domain"/>
    <property type="match status" value="1"/>
</dbReference>
<protein>
    <submittedName>
        <fullName evidence="5">Bifunctional metallophosphatase/5'-nucleotidase</fullName>
    </submittedName>
</protein>
<reference evidence="5 6" key="1">
    <citation type="submission" date="2020-04" db="EMBL/GenBank/DDBJ databases">
        <title>Draft genome of Pyxidicoccus fallax type strain.</title>
        <authorList>
            <person name="Whitworth D.E."/>
        </authorList>
    </citation>
    <scope>NUCLEOTIDE SEQUENCE [LARGE SCALE GENOMIC DNA]</scope>
    <source>
        <strain evidence="5 6">DSM 14698</strain>
    </source>
</reference>
<dbReference type="GO" id="GO:0030288">
    <property type="term" value="C:outer membrane-bounded periplasmic space"/>
    <property type="evidence" value="ECO:0007669"/>
    <property type="project" value="TreeGrafter"/>
</dbReference>
<feature type="region of interest" description="Disordered" evidence="2">
    <location>
        <begin position="540"/>
        <end position="577"/>
    </location>
</feature>
<dbReference type="InterPro" id="IPR036907">
    <property type="entry name" value="5'-Nucleotdase_C_sf"/>
</dbReference>
<dbReference type="GO" id="GO:0008768">
    <property type="term" value="F:UDP-sugar diphosphatase activity"/>
    <property type="evidence" value="ECO:0007669"/>
    <property type="project" value="TreeGrafter"/>
</dbReference>
<feature type="domain" description="5'-Nucleotidase C-terminal" evidence="4">
    <location>
        <begin position="356"/>
        <end position="508"/>
    </location>
</feature>
<dbReference type="EMBL" id="JABBJJ010000139">
    <property type="protein sequence ID" value="NMO18492.1"/>
    <property type="molecule type" value="Genomic_DNA"/>
</dbReference>
<keyword evidence="1" id="KW-0732">Signal</keyword>
<evidence type="ECO:0000259" key="4">
    <source>
        <dbReference type="Pfam" id="PF02872"/>
    </source>
</evidence>